<evidence type="ECO:0000256" key="18">
    <source>
        <dbReference type="ARBA" id="ARBA00047995"/>
    </source>
</evidence>
<keyword evidence="9 19" id="KW-0378">Hydrolase</keyword>
<comment type="subcellular location">
    <subcellularLocation>
        <location evidence="2">Chromosome</location>
        <location evidence="2">Telomere</location>
    </subcellularLocation>
    <subcellularLocation>
        <location evidence="1 19">Nucleus</location>
    </subcellularLocation>
</comment>
<dbReference type="GO" id="GO:0003684">
    <property type="term" value="F:damaged DNA binding"/>
    <property type="evidence" value="ECO:0007669"/>
    <property type="project" value="InterPro"/>
</dbReference>
<dbReference type="FunFam" id="3.40.50.410:FF:000073">
    <property type="entry name" value="ATP-dependent DNA helicase II subunit 2"/>
    <property type="match status" value="1"/>
</dbReference>
<dbReference type="Gene3D" id="2.40.290.10">
    <property type="match status" value="1"/>
</dbReference>
<dbReference type="Gene3D" id="1.10.1600.10">
    <property type="match status" value="1"/>
</dbReference>
<dbReference type="SMART" id="SM00559">
    <property type="entry name" value="Ku78"/>
    <property type="match status" value="1"/>
</dbReference>
<dbReference type="GO" id="GO:0006310">
    <property type="term" value="P:DNA recombination"/>
    <property type="evidence" value="ECO:0007669"/>
    <property type="project" value="UniProtKB-KW"/>
</dbReference>
<dbReference type="GO" id="GO:0006303">
    <property type="term" value="P:double-strand break repair via nonhomologous end joining"/>
    <property type="evidence" value="ECO:0007669"/>
    <property type="project" value="InterPro"/>
</dbReference>
<dbReference type="GO" id="GO:0000781">
    <property type="term" value="C:chromosome, telomeric region"/>
    <property type="evidence" value="ECO:0007669"/>
    <property type="project" value="UniProtKB-SubCell"/>
</dbReference>
<dbReference type="FunFam" id="1.10.1600.10:FF:000002">
    <property type="entry name" value="X-ray repair cross-complementing protein 5"/>
    <property type="match status" value="1"/>
</dbReference>
<evidence type="ECO:0000256" key="6">
    <source>
        <dbReference type="ARBA" id="ARBA00022454"/>
    </source>
</evidence>
<dbReference type="InterPro" id="IPR006164">
    <property type="entry name" value="DNA_bd_Ku70/Ku80"/>
</dbReference>
<comment type="function">
    <text evidence="17">Single-stranded DNA-dependent ATP-dependent helicase. Involved in non-homologous end joining (NHEJ) DNA double strand break repair. DNA-binding is sequence-independent but has a high affinity to nicks in double-stranded DNA and to the ends of duplex DNA. Binds to naturally occurring chromosomal ends, and therefore provides chromosomal end protection. Required also for telomere recombination to repair telomeric ends in the absence of telomerase. KU70, of the KU70/KU80 heterodimer, binds to the stem loop of TLC1, the RNA component of telomerase. Involved in telomere maintenance. Interacts with telomeric repeats and subtelomeric sequences thereby controlling telomere length and protecting against subtelomeric rearrangement. Maintains telomeric chromatin, which is involved in silencing the expression of genes located at the telomere. Required for mating-type switching.</text>
</comment>
<evidence type="ECO:0000256" key="12">
    <source>
        <dbReference type="ARBA" id="ARBA00022895"/>
    </source>
</evidence>
<evidence type="ECO:0000256" key="17">
    <source>
        <dbReference type="ARBA" id="ARBA00024890"/>
    </source>
</evidence>
<accession>A0A9P4U1R4</accession>
<evidence type="ECO:0000256" key="20">
    <source>
        <dbReference type="SAM" id="MobiDB-lite"/>
    </source>
</evidence>
<keyword evidence="23" id="KW-1185">Reference proteome</keyword>
<keyword evidence="8 19" id="KW-0227">DNA damage</keyword>
<dbReference type="Proteomes" id="UP000800235">
    <property type="component" value="Unassembled WGS sequence"/>
</dbReference>
<dbReference type="InterPro" id="IPR005161">
    <property type="entry name" value="Ku_N"/>
</dbReference>
<dbReference type="GO" id="GO:0003678">
    <property type="term" value="F:DNA helicase activity"/>
    <property type="evidence" value="ECO:0007669"/>
    <property type="project" value="UniProtKB-EC"/>
</dbReference>
<dbReference type="InterPro" id="IPR014893">
    <property type="entry name" value="Ku_PK_bind"/>
</dbReference>
<dbReference type="AlphaFoldDB" id="A0A9P4U1R4"/>
<dbReference type="InterPro" id="IPR036494">
    <property type="entry name" value="Ku_C_sf"/>
</dbReference>
<dbReference type="GO" id="GO:0003690">
    <property type="term" value="F:double-stranded DNA binding"/>
    <property type="evidence" value="ECO:0007669"/>
    <property type="project" value="TreeGrafter"/>
</dbReference>
<name>A0A9P4U1R4_9PEZI</name>
<evidence type="ECO:0000313" key="22">
    <source>
        <dbReference type="EMBL" id="KAF2433192.1"/>
    </source>
</evidence>
<evidence type="ECO:0000256" key="3">
    <source>
        <dbReference type="ARBA" id="ARBA00007726"/>
    </source>
</evidence>
<dbReference type="CDD" id="cd00873">
    <property type="entry name" value="KU80"/>
    <property type="match status" value="1"/>
</dbReference>
<dbReference type="SUPFAM" id="SSF53300">
    <property type="entry name" value="vWA-like"/>
    <property type="match status" value="1"/>
</dbReference>
<evidence type="ECO:0000256" key="13">
    <source>
        <dbReference type="ARBA" id="ARBA00023125"/>
    </source>
</evidence>
<comment type="catalytic activity">
    <reaction evidence="18 19">
        <text>ATP + H2O = ADP + phosphate + H(+)</text>
        <dbReference type="Rhea" id="RHEA:13065"/>
        <dbReference type="ChEBI" id="CHEBI:15377"/>
        <dbReference type="ChEBI" id="CHEBI:15378"/>
        <dbReference type="ChEBI" id="CHEBI:30616"/>
        <dbReference type="ChEBI" id="CHEBI:43474"/>
        <dbReference type="ChEBI" id="CHEBI:456216"/>
        <dbReference type="EC" id="3.6.4.12"/>
    </reaction>
</comment>
<dbReference type="InterPro" id="IPR016194">
    <property type="entry name" value="SPOC-like_C_dom_sf"/>
</dbReference>
<dbReference type="EC" id="3.6.4.12" evidence="4 19"/>
<keyword evidence="7 19" id="KW-0547">Nucleotide-binding</keyword>
<dbReference type="InterPro" id="IPR036465">
    <property type="entry name" value="vWFA_dom_sf"/>
</dbReference>
<protein>
    <recommendedName>
        <fullName evidence="5 19">ATP-dependent DNA helicase II subunit 2</fullName>
        <ecNumber evidence="4 19">3.6.4.12</ecNumber>
    </recommendedName>
</protein>
<evidence type="ECO:0000256" key="10">
    <source>
        <dbReference type="ARBA" id="ARBA00022806"/>
    </source>
</evidence>
<proteinExistence type="inferred from homology"/>
<dbReference type="Gene3D" id="1.25.40.240">
    <property type="entry name" value="Ku, C-terminal domain"/>
    <property type="match status" value="1"/>
</dbReference>
<dbReference type="GO" id="GO:0000723">
    <property type="term" value="P:telomere maintenance"/>
    <property type="evidence" value="ECO:0007669"/>
    <property type="project" value="InterPro"/>
</dbReference>
<keyword evidence="14 19" id="KW-0233">DNA recombination</keyword>
<keyword evidence="13 19" id="KW-0238">DNA-binding</keyword>
<evidence type="ECO:0000256" key="16">
    <source>
        <dbReference type="ARBA" id="ARBA00023242"/>
    </source>
</evidence>
<evidence type="ECO:0000256" key="15">
    <source>
        <dbReference type="ARBA" id="ARBA00023204"/>
    </source>
</evidence>
<keyword evidence="15 19" id="KW-0234">DNA repair</keyword>
<dbReference type="GO" id="GO:0005524">
    <property type="term" value="F:ATP binding"/>
    <property type="evidence" value="ECO:0007669"/>
    <property type="project" value="UniProtKB-UniRule"/>
</dbReference>
<feature type="domain" description="Ku" evidence="21">
    <location>
        <begin position="313"/>
        <end position="452"/>
    </location>
</feature>
<evidence type="ECO:0000256" key="4">
    <source>
        <dbReference type="ARBA" id="ARBA00012551"/>
    </source>
</evidence>
<organism evidence="22 23">
    <name type="scientific">Tothia fuscella</name>
    <dbReference type="NCBI Taxonomy" id="1048955"/>
    <lineage>
        <taxon>Eukaryota</taxon>
        <taxon>Fungi</taxon>
        <taxon>Dikarya</taxon>
        <taxon>Ascomycota</taxon>
        <taxon>Pezizomycotina</taxon>
        <taxon>Dothideomycetes</taxon>
        <taxon>Pleosporomycetidae</taxon>
        <taxon>Venturiales</taxon>
        <taxon>Cylindrosympodiaceae</taxon>
        <taxon>Tothia</taxon>
    </lineage>
</organism>
<keyword evidence="6" id="KW-0158">Chromosome</keyword>
<evidence type="ECO:0000256" key="9">
    <source>
        <dbReference type="ARBA" id="ARBA00022801"/>
    </source>
</evidence>
<keyword evidence="11 19" id="KW-0067">ATP-binding</keyword>
<evidence type="ECO:0000313" key="23">
    <source>
        <dbReference type="Proteomes" id="UP000800235"/>
    </source>
</evidence>
<gene>
    <name evidence="22" type="ORF">EJ08DRAFT_93992</name>
</gene>
<dbReference type="PANTHER" id="PTHR12604:SF4">
    <property type="entry name" value="X-RAY REPAIR CROSS-COMPLEMENTING PROTEIN 5"/>
    <property type="match status" value="1"/>
</dbReference>
<reference evidence="22" key="1">
    <citation type="journal article" date="2020" name="Stud. Mycol.">
        <title>101 Dothideomycetes genomes: a test case for predicting lifestyles and emergence of pathogens.</title>
        <authorList>
            <person name="Haridas S."/>
            <person name="Albert R."/>
            <person name="Binder M."/>
            <person name="Bloem J."/>
            <person name="Labutti K."/>
            <person name="Salamov A."/>
            <person name="Andreopoulos B."/>
            <person name="Baker S."/>
            <person name="Barry K."/>
            <person name="Bills G."/>
            <person name="Bluhm B."/>
            <person name="Cannon C."/>
            <person name="Castanera R."/>
            <person name="Culley D."/>
            <person name="Daum C."/>
            <person name="Ezra D."/>
            <person name="Gonzalez J."/>
            <person name="Henrissat B."/>
            <person name="Kuo A."/>
            <person name="Liang C."/>
            <person name="Lipzen A."/>
            <person name="Lutzoni F."/>
            <person name="Magnuson J."/>
            <person name="Mondo S."/>
            <person name="Nolan M."/>
            <person name="Ohm R."/>
            <person name="Pangilinan J."/>
            <person name="Park H.-J."/>
            <person name="Ramirez L."/>
            <person name="Alfaro M."/>
            <person name="Sun H."/>
            <person name="Tritt A."/>
            <person name="Yoshinaga Y."/>
            <person name="Zwiers L.-H."/>
            <person name="Turgeon B."/>
            <person name="Goodwin S."/>
            <person name="Spatafora J."/>
            <person name="Crous P."/>
            <person name="Grigoriev I."/>
        </authorList>
    </citation>
    <scope>NUCLEOTIDE SEQUENCE</scope>
    <source>
        <strain evidence="22">CBS 130266</strain>
    </source>
</reference>
<dbReference type="EMBL" id="MU007022">
    <property type="protein sequence ID" value="KAF2433192.1"/>
    <property type="molecule type" value="Genomic_DNA"/>
</dbReference>
<dbReference type="PANTHER" id="PTHR12604">
    <property type="entry name" value="KU AUTOANTIGEN DNA HELICASE"/>
    <property type="match status" value="1"/>
</dbReference>
<dbReference type="InterPro" id="IPR024193">
    <property type="entry name" value="Ku80"/>
</dbReference>
<evidence type="ECO:0000256" key="11">
    <source>
        <dbReference type="ARBA" id="ARBA00022840"/>
    </source>
</evidence>
<evidence type="ECO:0000256" key="5">
    <source>
        <dbReference type="ARBA" id="ARBA00021792"/>
    </source>
</evidence>
<comment type="caution">
    <text evidence="22">The sequence shown here is derived from an EMBL/GenBank/DDBJ whole genome shotgun (WGS) entry which is preliminary data.</text>
</comment>
<dbReference type="PIRSF" id="PIRSF016570">
    <property type="entry name" value="Ku80"/>
    <property type="match status" value="1"/>
</dbReference>
<evidence type="ECO:0000259" key="21">
    <source>
        <dbReference type="SMART" id="SM00559"/>
    </source>
</evidence>
<dbReference type="Pfam" id="PF08785">
    <property type="entry name" value="Ku_PK_bind"/>
    <property type="match status" value="1"/>
</dbReference>
<keyword evidence="12" id="KW-0779">Telomere</keyword>
<comment type="similarity">
    <text evidence="3 19">Belongs to the ku80 family.</text>
</comment>
<evidence type="ECO:0000256" key="1">
    <source>
        <dbReference type="ARBA" id="ARBA00004123"/>
    </source>
</evidence>
<keyword evidence="10 19" id="KW-0347">Helicase</keyword>
<dbReference type="Pfam" id="PF03731">
    <property type="entry name" value="Ku_N"/>
    <property type="match status" value="1"/>
</dbReference>
<dbReference type="SUPFAM" id="SSF100939">
    <property type="entry name" value="SPOC domain-like"/>
    <property type="match status" value="1"/>
</dbReference>
<evidence type="ECO:0000256" key="14">
    <source>
        <dbReference type="ARBA" id="ARBA00023172"/>
    </source>
</evidence>
<dbReference type="GO" id="GO:0016787">
    <property type="term" value="F:hydrolase activity"/>
    <property type="evidence" value="ECO:0007669"/>
    <property type="project" value="UniProtKB-KW"/>
</dbReference>
<evidence type="ECO:0000256" key="7">
    <source>
        <dbReference type="ARBA" id="ARBA00022741"/>
    </source>
</evidence>
<dbReference type="GO" id="GO:0043564">
    <property type="term" value="C:Ku70:Ku80 complex"/>
    <property type="evidence" value="ECO:0007669"/>
    <property type="project" value="InterPro"/>
</dbReference>
<evidence type="ECO:0000256" key="19">
    <source>
        <dbReference type="PIRNR" id="PIRNR016570"/>
    </source>
</evidence>
<dbReference type="GO" id="GO:0042162">
    <property type="term" value="F:telomeric DNA binding"/>
    <property type="evidence" value="ECO:0007669"/>
    <property type="project" value="InterPro"/>
</dbReference>
<dbReference type="SUPFAM" id="SSF101420">
    <property type="entry name" value="C-terminal domain of Ku80"/>
    <property type="match status" value="1"/>
</dbReference>
<dbReference type="OrthoDB" id="30826at2759"/>
<keyword evidence="16 19" id="KW-0539">Nucleus</keyword>
<evidence type="ECO:0000256" key="2">
    <source>
        <dbReference type="ARBA" id="ARBA00004574"/>
    </source>
</evidence>
<evidence type="ECO:0000256" key="8">
    <source>
        <dbReference type="ARBA" id="ARBA00022763"/>
    </source>
</evidence>
<feature type="region of interest" description="Disordered" evidence="20">
    <location>
        <begin position="262"/>
        <end position="289"/>
    </location>
</feature>
<dbReference type="Pfam" id="PF02735">
    <property type="entry name" value="Ku"/>
    <property type="match status" value="1"/>
</dbReference>
<dbReference type="Gene3D" id="3.40.50.410">
    <property type="entry name" value="von Willebrand factor, type A domain"/>
    <property type="match status" value="1"/>
</dbReference>
<sequence length="725" mass="81038">MADKEATVYIIDVGKSMGQKDQGRESTNLEWSMQYVWDKITTTVATGRKTAGVGVLGLRTDETDNMMGEEEGYEHISIFQPIQQTMMSDLKYLRDTIKPSKTRKGDALSALIVATQMIVLHCKRLKYIRKIVLVTDGLGQMDDDDAAPITGKIKEECIELLILGVDFDDAEFGFKEENKDPVKKANEKVLQEICEECDGTFATMALAIKERVGVPEVKKTRPVNSYKGLLTLGNPEKYDTAMCIDIERYPKVMVASAPTASSHVQGSGSAIPGPSAQSSATIQDGKESHQNGLVAVRNARTYVVDDPDAPGGKRDVEIEETEKGFAYGGTVVPVSTSDMDVINLETIATMDIIGFVDGGLYEPYMSMSKSNLIIARKADDKAAMALSSLIHAMFERETYAVARFVPKDKKAPVLLLLAPCIDTDNGLEYLVDVELPFAEDVRHYVFPPLDRVVTVGRKKLIQHRNLPSEGLLQAMSDYVDAMDISTFGEDDEGNPTEYARMEEAFSPKLHRINQALKFRAVNETDEVPPPWESIIRYSNPPTKLLEQAQAAIDDVIRTSDIKKVPPKQKGRKRGRVIDKPLSGLDVDELLGREKRAKISDENAIPEFKQLLATIEEMDEVKKAMDQMGAIVRQFIERSVGDSGYNRALEMMRVMKEEMTDFEFPDLYNEFVRDLKRKILKGELGQGRDEMWYKIRTTRLGLIDSKTSDVSDVTPEEAFEFSKQKL</sequence>